<reference evidence="1 2" key="1">
    <citation type="submission" date="2017-07" db="EMBL/GenBank/DDBJ databases">
        <title>The genome sequence of Paludifilum halophilum highlights mechanisms for microbial adaptation to high salt environemnts.</title>
        <authorList>
            <person name="Belbahri L."/>
        </authorList>
    </citation>
    <scope>NUCLEOTIDE SEQUENCE [LARGE SCALE GENOMIC DNA]</scope>
    <source>
        <strain evidence="1 2">DSM 102817</strain>
    </source>
</reference>
<organism evidence="1 2">
    <name type="scientific">Paludifilum halophilum</name>
    <dbReference type="NCBI Taxonomy" id="1642702"/>
    <lineage>
        <taxon>Bacteria</taxon>
        <taxon>Bacillati</taxon>
        <taxon>Bacillota</taxon>
        <taxon>Bacilli</taxon>
        <taxon>Bacillales</taxon>
        <taxon>Thermoactinomycetaceae</taxon>
        <taxon>Paludifilum</taxon>
    </lineage>
</organism>
<evidence type="ECO:0000313" key="1">
    <source>
        <dbReference type="EMBL" id="OYD07389.1"/>
    </source>
</evidence>
<dbReference type="EMBL" id="NOWF01000006">
    <property type="protein sequence ID" value="OYD07389.1"/>
    <property type="molecule type" value="Genomic_DNA"/>
</dbReference>
<keyword evidence="2" id="KW-1185">Reference proteome</keyword>
<dbReference type="Proteomes" id="UP000215459">
    <property type="component" value="Unassembled WGS sequence"/>
</dbReference>
<name>A0A235B5Y2_9BACL</name>
<gene>
    <name evidence="1" type="ORF">CHM34_10795</name>
</gene>
<accession>A0A235B5Y2</accession>
<sequence length="74" mass="8683">MKKLFSVFFKKQETAYQTDHTPARDQTDQSFLKGTRSVVKKLLFGRVGFHTECLWLVRTTKRSVEPHPDPPRMC</sequence>
<evidence type="ECO:0000313" key="2">
    <source>
        <dbReference type="Proteomes" id="UP000215459"/>
    </source>
</evidence>
<protein>
    <submittedName>
        <fullName evidence="1">Uncharacterized protein</fullName>
    </submittedName>
</protein>
<comment type="caution">
    <text evidence="1">The sequence shown here is derived from an EMBL/GenBank/DDBJ whole genome shotgun (WGS) entry which is preliminary data.</text>
</comment>
<proteinExistence type="predicted"/>
<dbReference type="AlphaFoldDB" id="A0A235B5Y2"/>